<keyword evidence="2" id="KW-1185">Reference proteome</keyword>
<dbReference type="EMBL" id="NMTR01000016">
    <property type="protein sequence ID" value="PDX61304.1"/>
    <property type="molecule type" value="Genomic_DNA"/>
</dbReference>
<protein>
    <submittedName>
        <fullName evidence="1">Alkaline phosphatase</fullName>
    </submittedName>
</protein>
<reference evidence="1 2" key="1">
    <citation type="journal article" date="2017" name="Front. Microbiol.">
        <title>New Insights into the Diversity of the Genus Faecalibacterium.</title>
        <authorList>
            <person name="Benevides L."/>
            <person name="Burman S."/>
            <person name="Martin R."/>
            <person name="Robert V."/>
            <person name="Thomas M."/>
            <person name="Miquel S."/>
            <person name="Chain F."/>
            <person name="Sokol H."/>
            <person name="Bermudez-Humaran L.G."/>
            <person name="Morrison M."/>
            <person name="Langella P."/>
            <person name="Azevedo V.A."/>
            <person name="Chatel J.M."/>
            <person name="Soares S."/>
        </authorList>
    </citation>
    <scope>NUCLEOTIDE SEQUENCE [LARGE SCALE GENOMIC DNA]</scope>
    <source>
        <strain evidence="2">CNCM I-4541</strain>
    </source>
</reference>
<proteinExistence type="predicted"/>
<sequence>MKREDHVMKENKISRRSFLKFGAAASAVGMLAAAPVAAQAAEADASTAADEENCLLDLFKKPKYIFLFIGDGMGTAQIQSARFYKGTVDNNGAVTEADLSFTSFPTVGSVTTYDSTSFCPDSASTATSIATGHKTESGVINMCPWTRDVPYETIAEKLHSQKGYKVGVISSVNIDHATPAAFYAHQNSRKNYYQIGVELANSGFEYFAGGEFQKVNGDGTGPNNHEVAAQAGYNVVTTQAGAAALAAGAGKTLIIAENLADGKAMNYAMDAAAGEWQLTDYVKKGIELLDNDKGFFLMTESGKIDWACHANDAAASIHDVLEMSNAVQAAVDFQNKHPNETLILVTADHETGGMAIGYKTTNYDTFLTNLTHQKMSYAKFDSTYVQGYIANKTPFETAMADVKANFGLTLPTDPAAASAGKLLLTDYEVENLRTAYERTLEVGSSSQSKMSQQDYELYGTYIPFSMAICHTINHKSGMDHTTYAHTGAMVNIYANGVGAENFGGVFDNTEIYHKLADLTKVQ</sequence>
<accession>A0ACC9CZZ6</accession>
<dbReference type="Proteomes" id="UP000220959">
    <property type="component" value="Unassembled WGS sequence"/>
</dbReference>
<organism evidence="1 2">
    <name type="scientific">Faecalibacterium langellae</name>
    <dbReference type="NCBI Taxonomy" id="3435293"/>
    <lineage>
        <taxon>Bacteria</taxon>
        <taxon>Bacillati</taxon>
        <taxon>Bacillota</taxon>
        <taxon>Clostridia</taxon>
        <taxon>Eubacteriales</taxon>
        <taxon>Oscillospiraceae</taxon>
        <taxon>Faecalibacterium</taxon>
    </lineage>
</organism>
<comment type="caution">
    <text evidence="1">The sequence shown here is derived from an EMBL/GenBank/DDBJ whole genome shotgun (WGS) entry which is preliminary data.</text>
</comment>
<gene>
    <name evidence="1" type="ORF">CGS49_06645</name>
</gene>
<evidence type="ECO:0000313" key="1">
    <source>
        <dbReference type="EMBL" id="PDX61304.1"/>
    </source>
</evidence>
<evidence type="ECO:0000313" key="2">
    <source>
        <dbReference type="Proteomes" id="UP000220959"/>
    </source>
</evidence>
<name>A0ACC9CZZ6_9FIRM</name>